<accession>A0AA89C963</accession>
<dbReference type="PANTHER" id="PTHR33050:SF7">
    <property type="entry name" value="RIBONUCLEASE H"/>
    <property type="match status" value="1"/>
</dbReference>
<dbReference type="CDD" id="cd03714">
    <property type="entry name" value="RT_DIRS1"/>
    <property type="match status" value="1"/>
</dbReference>
<dbReference type="InterPro" id="IPR043502">
    <property type="entry name" value="DNA/RNA_pol_sf"/>
</dbReference>
<evidence type="ECO:0000313" key="3">
    <source>
        <dbReference type="Proteomes" id="UP001186944"/>
    </source>
</evidence>
<keyword evidence="3" id="KW-1185">Reference proteome</keyword>
<dbReference type="InterPro" id="IPR052055">
    <property type="entry name" value="Hepadnavirus_pol/RT"/>
</dbReference>
<dbReference type="InterPro" id="IPR043128">
    <property type="entry name" value="Rev_trsase/Diguanyl_cyclase"/>
</dbReference>
<name>A0AA89C963_PINIB</name>
<dbReference type="InterPro" id="IPR000477">
    <property type="entry name" value="RT_dom"/>
</dbReference>
<dbReference type="PROSITE" id="PS50878">
    <property type="entry name" value="RT_POL"/>
    <property type="match status" value="1"/>
</dbReference>
<dbReference type="AlphaFoldDB" id="A0AA89C963"/>
<proteinExistence type="predicted"/>
<evidence type="ECO:0000259" key="1">
    <source>
        <dbReference type="PROSITE" id="PS50878"/>
    </source>
</evidence>
<dbReference type="Gene3D" id="3.30.70.270">
    <property type="match status" value="1"/>
</dbReference>
<gene>
    <name evidence="2" type="ORF">FSP39_017740</name>
</gene>
<feature type="domain" description="Reverse transcriptase" evidence="1">
    <location>
        <begin position="241"/>
        <end position="423"/>
    </location>
</feature>
<dbReference type="CDD" id="cd09275">
    <property type="entry name" value="RNase_HI_RT_DIRS1"/>
    <property type="match status" value="1"/>
</dbReference>
<dbReference type="Proteomes" id="UP001186944">
    <property type="component" value="Unassembled WGS sequence"/>
</dbReference>
<protein>
    <recommendedName>
        <fullName evidence="1">Reverse transcriptase domain-containing protein</fullName>
    </recommendedName>
</protein>
<dbReference type="EMBL" id="VSWD01000003">
    <property type="protein sequence ID" value="KAK3106325.1"/>
    <property type="molecule type" value="Genomic_DNA"/>
</dbReference>
<evidence type="ECO:0000313" key="2">
    <source>
        <dbReference type="EMBL" id="KAK3106325.1"/>
    </source>
</evidence>
<comment type="caution">
    <text evidence="2">The sequence shown here is derived from an EMBL/GenBank/DDBJ whole genome shotgun (WGS) entry which is preliminary data.</text>
</comment>
<dbReference type="Pfam" id="PF00078">
    <property type="entry name" value="RVT_1"/>
    <property type="match status" value="1"/>
</dbReference>
<dbReference type="Gene3D" id="3.10.10.10">
    <property type="entry name" value="HIV Type 1 Reverse Transcriptase, subunit A, domain 1"/>
    <property type="match status" value="1"/>
</dbReference>
<sequence>MENFHDRVDEEKAKALAKDYDKPANCSQCYVPKLNDVVWFTLDKYAQNTDVKLQRIQHYQLKSMFPVLQLFDKLYQSTKAKKGLTHSETVEGLNLAKGAFQLMQVAFTDVSFRRRQFLKDKLRAPYKQLCSDSNPVTKNLLGDKVEEKMKELEVAKRMSGKLRHSEFPSFQTNMDHQKSRPPQRFNARGYAPQHHQRNFGRVHPIEFEHMPKQTFVKPQLRFSQEETIIIDEEVIKLINKKVIQLVDRCENEYISNIFIRPKKDGSHRIIFNVKDLNETIEYHHFKMDTLKSAIQMMTRDCWFASVDLKDAYYSVLIDRNHRKYLRFLWQDCCYQFRCLPMGLTSSPRVFTKLLKPVFAMLRQNGFNSVIYIDDTCLHGRTYEECNNNILNTVTMLDNLGFTVHPEKSVLKPVQEISFLGFLLDSTKMIVKLLPEKKQELKQECLNFMKKREATIRQLAQLIGKMVAAGPGVTYASLYFKPLEIEKDRLLKEHKGNFDSKFVVTKDIREMLNWWINNIEDSFKHVCCREPDVILQSDSSGTGWGAIVLETNQKTGGHWSYIEQNSHINLLELKAAFLGIQSFCRTMKNVHIQIQVDNFVAMSYINNMGGRKLALNDLTRNIWEWCIHRDIWLSAVHLPGVQNIHADRLSRKLNDDLEWMLNRKLFCQIATVFNLDLSNIVDMFASRLNHQVNQYVSFLPDPQAIAVDAFSIKWNSFVYLFPPFSVIHRVLQKVEEDMCEAILIAPLWSTQSWFPRILTLIVDQSYIIPRRKDTLIMPTKAGKAHPLDKMYLGCFRLSGDSLKIQRYQEMLSKQSVLPGEIQRKNNIGCISKDGCYFVTNSRLIHLIHL</sequence>
<reference evidence="2" key="1">
    <citation type="submission" date="2019-08" db="EMBL/GenBank/DDBJ databases">
        <title>The improved chromosome-level genome for the pearl oyster Pinctada fucata martensii using PacBio sequencing and Hi-C.</title>
        <authorList>
            <person name="Zheng Z."/>
        </authorList>
    </citation>
    <scope>NUCLEOTIDE SEQUENCE</scope>
    <source>
        <strain evidence="2">ZZ-2019</strain>
        <tissue evidence="2">Adductor muscle</tissue>
    </source>
</reference>
<dbReference type="PANTHER" id="PTHR33050">
    <property type="entry name" value="REVERSE TRANSCRIPTASE DOMAIN-CONTAINING PROTEIN"/>
    <property type="match status" value="1"/>
</dbReference>
<organism evidence="2 3">
    <name type="scientific">Pinctada imbricata</name>
    <name type="common">Atlantic pearl-oyster</name>
    <name type="synonym">Pinctada martensii</name>
    <dbReference type="NCBI Taxonomy" id="66713"/>
    <lineage>
        <taxon>Eukaryota</taxon>
        <taxon>Metazoa</taxon>
        <taxon>Spiralia</taxon>
        <taxon>Lophotrochozoa</taxon>
        <taxon>Mollusca</taxon>
        <taxon>Bivalvia</taxon>
        <taxon>Autobranchia</taxon>
        <taxon>Pteriomorphia</taxon>
        <taxon>Pterioida</taxon>
        <taxon>Pterioidea</taxon>
        <taxon>Pteriidae</taxon>
        <taxon>Pinctada</taxon>
    </lineage>
</organism>
<dbReference type="SUPFAM" id="SSF56672">
    <property type="entry name" value="DNA/RNA polymerases"/>
    <property type="match status" value="1"/>
</dbReference>